<dbReference type="PROSITE" id="PS00491">
    <property type="entry name" value="PROLINE_PEPTIDASE"/>
    <property type="match status" value="1"/>
</dbReference>
<feature type="domain" description="Peptidase M24 C-terminal" evidence="10">
    <location>
        <begin position="523"/>
        <end position="580"/>
    </location>
</feature>
<proteinExistence type="inferred from homology"/>
<evidence type="ECO:0000259" key="9">
    <source>
        <dbReference type="Pfam" id="PF01321"/>
    </source>
</evidence>
<keyword evidence="3 7" id="KW-0479">Metal-binding</keyword>
<name>A0A5C0UI46_9RICK</name>
<evidence type="ECO:0000256" key="1">
    <source>
        <dbReference type="ARBA" id="ARBA00008766"/>
    </source>
</evidence>
<dbReference type="GO" id="GO:0070006">
    <property type="term" value="F:metalloaminopeptidase activity"/>
    <property type="evidence" value="ECO:0007669"/>
    <property type="project" value="InterPro"/>
</dbReference>
<dbReference type="InterPro" id="IPR000994">
    <property type="entry name" value="Pept_M24"/>
</dbReference>
<evidence type="ECO:0000256" key="6">
    <source>
        <dbReference type="ARBA" id="ARBA00023211"/>
    </source>
</evidence>
<dbReference type="InterPro" id="IPR032416">
    <property type="entry name" value="Peptidase_M24_C"/>
</dbReference>
<dbReference type="InterPro" id="IPR001131">
    <property type="entry name" value="Peptidase_M24B_aminopep-P_CS"/>
</dbReference>
<dbReference type="Gene3D" id="3.40.350.10">
    <property type="entry name" value="Creatinase/prolidase N-terminal domain"/>
    <property type="match status" value="2"/>
</dbReference>
<dbReference type="RefSeq" id="WP_148951808.1">
    <property type="nucleotide sequence ID" value="NZ_CP043312.1"/>
</dbReference>
<dbReference type="KEGG" id="snay:FZC37_00630"/>
<dbReference type="InterPro" id="IPR050422">
    <property type="entry name" value="X-Pro_aminopeptidase_P"/>
</dbReference>
<dbReference type="GO" id="GO:0006508">
    <property type="term" value="P:proteolysis"/>
    <property type="evidence" value="ECO:0007669"/>
    <property type="project" value="UniProtKB-KW"/>
</dbReference>
<dbReference type="GO" id="GO:0046872">
    <property type="term" value="F:metal ion binding"/>
    <property type="evidence" value="ECO:0007669"/>
    <property type="project" value="UniProtKB-KW"/>
</dbReference>
<feature type="domain" description="Creatinase N-terminal" evidence="9">
    <location>
        <begin position="9"/>
        <end position="123"/>
    </location>
</feature>
<comment type="similarity">
    <text evidence="1 7">Belongs to the peptidase M24B family.</text>
</comment>
<dbReference type="Pfam" id="PF01321">
    <property type="entry name" value="Creatinase_N"/>
    <property type="match status" value="1"/>
</dbReference>
<evidence type="ECO:0000256" key="3">
    <source>
        <dbReference type="ARBA" id="ARBA00022723"/>
    </source>
</evidence>
<dbReference type="InterPro" id="IPR033740">
    <property type="entry name" value="Pept_M24B"/>
</dbReference>
<dbReference type="PANTHER" id="PTHR43763:SF20">
    <property type="entry name" value="XAA-PRO AMINOPEPTIDASE APEPP"/>
    <property type="match status" value="1"/>
</dbReference>
<evidence type="ECO:0000313" key="11">
    <source>
        <dbReference type="EMBL" id="QEK39447.1"/>
    </source>
</evidence>
<evidence type="ECO:0000256" key="7">
    <source>
        <dbReference type="RuleBase" id="RU000590"/>
    </source>
</evidence>
<evidence type="ECO:0000259" key="10">
    <source>
        <dbReference type="Pfam" id="PF16188"/>
    </source>
</evidence>
<dbReference type="CDD" id="cd01085">
    <property type="entry name" value="APP"/>
    <property type="match status" value="1"/>
</dbReference>
<keyword evidence="12" id="KW-1185">Reference proteome</keyword>
<evidence type="ECO:0000256" key="5">
    <source>
        <dbReference type="ARBA" id="ARBA00023049"/>
    </source>
</evidence>
<dbReference type="Pfam" id="PF16188">
    <property type="entry name" value="Peptidase_M24_C"/>
    <property type="match status" value="1"/>
</dbReference>
<dbReference type="Pfam" id="PF16189">
    <property type="entry name" value="Creatinase_N_2"/>
    <property type="match status" value="1"/>
</dbReference>
<keyword evidence="5" id="KW-0482">Metalloprotease</keyword>
<protein>
    <submittedName>
        <fullName evidence="11">Aminopeptidase P family protein</fullName>
    </submittedName>
</protein>
<dbReference type="GO" id="GO:0005737">
    <property type="term" value="C:cytoplasm"/>
    <property type="evidence" value="ECO:0007669"/>
    <property type="project" value="UniProtKB-ARBA"/>
</dbReference>
<dbReference type="SUPFAM" id="SSF55920">
    <property type="entry name" value="Creatinase/aminopeptidase"/>
    <property type="match status" value="1"/>
</dbReference>
<evidence type="ECO:0000256" key="4">
    <source>
        <dbReference type="ARBA" id="ARBA00022801"/>
    </source>
</evidence>
<accession>A0A5C0UI46</accession>
<reference evidence="11 12" key="1">
    <citation type="submission" date="2019-08" db="EMBL/GenBank/DDBJ databases">
        <title>Highly reduced genomes of protist endosymbionts show evolutionary convergence.</title>
        <authorList>
            <person name="George E."/>
            <person name="Husnik F."/>
            <person name="Tashyreva D."/>
            <person name="Prokopchuk G."/>
            <person name="Horak A."/>
            <person name="Kwong W.K."/>
            <person name="Lukes J."/>
            <person name="Keeling P.J."/>
        </authorList>
    </citation>
    <scope>NUCLEOTIDE SEQUENCE [LARGE SCALE GENOMIC DNA]</scope>
    <source>
        <strain evidence="11">1621</strain>
    </source>
</reference>
<keyword evidence="11" id="KW-0031">Aminopeptidase</keyword>
<evidence type="ECO:0000256" key="2">
    <source>
        <dbReference type="ARBA" id="ARBA00022670"/>
    </source>
</evidence>
<dbReference type="InterPro" id="IPR000587">
    <property type="entry name" value="Creatinase_N"/>
</dbReference>
<dbReference type="AlphaFoldDB" id="A0A5C0UI46"/>
<gene>
    <name evidence="11" type="ORF">FZC37_00630</name>
</gene>
<keyword evidence="4" id="KW-0378">Hydrolase</keyword>
<dbReference type="Pfam" id="PF00557">
    <property type="entry name" value="Peptidase_M24"/>
    <property type="match status" value="1"/>
</dbReference>
<dbReference type="FunFam" id="3.90.230.10:FF:000007">
    <property type="entry name" value="Xaa-Pro aminopeptidase P"/>
    <property type="match status" value="1"/>
</dbReference>
<feature type="domain" description="Peptidase M24" evidence="8">
    <location>
        <begin position="325"/>
        <end position="515"/>
    </location>
</feature>
<dbReference type="InterPro" id="IPR029149">
    <property type="entry name" value="Creatin/AminoP/Spt16_N"/>
</dbReference>
<dbReference type="Proteomes" id="UP000323844">
    <property type="component" value="Chromosome"/>
</dbReference>
<dbReference type="InterPro" id="IPR036005">
    <property type="entry name" value="Creatinase/aminopeptidase-like"/>
</dbReference>
<dbReference type="EMBL" id="CP043312">
    <property type="protein sequence ID" value="QEK39447.1"/>
    <property type="molecule type" value="Genomic_DNA"/>
</dbReference>
<evidence type="ECO:0000259" key="8">
    <source>
        <dbReference type="Pfam" id="PF00557"/>
    </source>
</evidence>
<organism evidence="11 12">
    <name type="scientific">Candidatus Sneabacter namystus</name>
    <dbReference type="NCBI Taxonomy" id="2601646"/>
    <lineage>
        <taxon>Bacteria</taxon>
        <taxon>Pseudomonadati</taxon>
        <taxon>Pseudomonadota</taxon>
        <taxon>Alphaproteobacteria</taxon>
        <taxon>Rickettsiales</taxon>
        <taxon>Rickettsiaceae</taxon>
        <taxon>Rickettsieae</taxon>
        <taxon>Candidatus Sneabacter</taxon>
    </lineage>
</organism>
<keyword evidence="2" id="KW-0645">Protease</keyword>
<dbReference type="PANTHER" id="PTHR43763">
    <property type="entry name" value="XAA-PRO AMINOPEPTIDASE 1"/>
    <property type="match status" value="1"/>
</dbReference>
<dbReference type="SUPFAM" id="SSF53092">
    <property type="entry name" value="Creatinase/prolidase N-terminal domain"/>
    <property type="match status" value="1"/>
</dbReference>
<dbReference type="OrthoDB" id="9806388at2"/>
<sequence length="586" mass="66119">MDRENTGKVDALRSLYKQYGLSCYLISSNDEYGSMIGAEYSARLRYITGFSGSYGIAAVFQDKLVLITDSRYLLQAEKEMHDVGTYEVIEQNVFVSSNYFSHTDVIGYDASVMSSGQLAIFDELNLVPLEKNLVDIVWHDQPKHPSSEVFLYEEKYSGESSDSKIYRCLEYIKQFSIQYLFIYDPISVNWLLNIRARDLCNTPVLLCHALISASSIIVFTYYPERLRNVNLTYKDTDIIVEDISDMYSYLDKIKEGSSIIIDSQPYSELIERTLSKCKIVSNIPSPSVIFKAEKNEVEISTAKQCHIEDAVAVIETFTDIYKALACGERVREFDVSQMLIANRQKRVNYVCESFDAICGYGGNGAMIHYRPDPYDSALLQSDGILLIDSGGQYLGGTTDVTRNLVLGDFVTEEQKLAYTKVLKGHISLANVYFTHGTCGLHLDILARQFLLRSGMTYGHGTGHGVGNFLCVHEGPQSISPVSKISLKEGMILSNEPGFYKEGEFGIRIENLCYVTCVENSSSLLKFEQLTMLPYCAALIQFDLLSYEDKAYLRDYYKSIVNIILPRLSSRAATWCEKEIKDTLAHC</sequence>
<dbReference type="Gene3D" id="3.90.230.10">
    <property type="entry name" value="Creatinase/methionine aminopeptidase superfamily"/>
    <property type="match status" value="1"/>
</dbReference>
<evidence type="ECO:0000313" key="12">
    <source>
        <dbReference type="Proteomes" id="UP000323844"/>
    </source>
</evidence>
<keyword evidence="6" id="KW-0464">Manganese</keyword>